<dbReference type="RefSeq" id="WP_211266231.1">
    <property type="nucleotide sequence ID" value="NZ_MKIE01000001.1"/>
</dbReference>
<dbReference type="SMART" id="SM00387">
    <property type="entry name" value="HATPase_c"/>
    <property type="match status" value="1"/>
</dbReference>
<dbReference type="InterPro" id="IPR003594">
    <property type="entry name" value="HATPase_dom"/>
</dbReference>
<evidence type="ECO:0000256" key="1">
    <source>
        <dbReference type="ARBA" id="ARBA00000085"/>
    </source>
</evidence>
<dbReference type="GO" id="GO:0004673">
    <property type="term" value="F:protein histidine kinase activity"/>
    <property type="evidence" value="ECO:0007669"/>
    <property type="project" value="UniProtKB-EC"/>
</dbReference>
<dbReference type="Pfam" id="PF02518">
    <property type="entry name" value="HATPase_c"/>
    <property type="match status" value="1"/>
</dbReference>
<dbReference type="InterPro" id="IPR005467">
    <property type="entry name" value="His_kinase_dom"/>
</dbReference>
<evidence type="ECO:0000256" key="2">
    <source>
        <dbReference type="ARBA" id="ARBA00012438"/>
    </source>
</evidence>
<evidence type="ECO:0000256" key="5">
    <source>
        <dbReference type="ARBA" id="ARBA00022777"/>
    </source>
</evidence>
<keyword evidence="9" id="KW-1185">Reference proteome</keyword>
<name>A0A1S1V9W0_9FIRM</name>
<sequence length="228" mass="26102">MEKNTENIEKIMSKSYNLFEIINDKKDSDSWGDRALDIARDIHEIKKENSLAIRGIKEITRSELKDEGMKLKEIVNILFEAMKREIKESKKDIRLFFSTECNFYTSKHYYLMSMFRNLIMNSIDAIPESKQGGHISIDHSMDREKHVFEISDNGEGLDEDGLNHVFSPGFSTKINYDTGEVNRGLGLSIVKKIVEEEFGGEVSVSSVYGEGTVFRIVIPKAYIEGDKL</sequence>
<dbReference type="STRING" id="39480.EUAN_01680"/>
<comment type="caution">
    <text evidence="8">The sequence shown here is derived from an EMBL/GenBank/DDBJ whole genome shotgun (WGS) entry which is preliminary data.</text>
</comment>
<organism evidence="8 9">
    <name type="scientific">Andreesenia angusta</name>
    <dbReference type="NCBI Taxonomy" id="39480"/>
    <lineage>
        <taxon>Bacteria</taxon>
        <taxon>Bacillati</taxon>
        <taxon>Bacillota</taxon>
        <taxon>Tissierellia</taxon>
        <taxon>Tissierellales</taxon>
        <taxon>Gottschalkiaceae</taxon>
        <taxon>Andreesenia</taxon>
    </lineage>
</organism>
<reference evidence="8 9" key="1">
    <citation type="submission" date="2016-09" db="EMBL/GenBank/DDBJ databases">
        <title>Genome sequence of Eubacterium angustum.</title>
        <authorList>
            <person name="Poehlein A."/>
            <person name="Daniel R."/>
        </authorList>
    </citation>
    <scope>NUCLEOTIDE SEQUENCE [LARGE SCALE GENOMIC DNA]</scope>
    <source>
        <strain evidence="8 9">DSM 1989</strain>
    </source>
</reference>
<keyword evidence="6" id="KW-0902">Two-component regulatory system</keyword>
<protein>
    <recommendedName>
        <fullName evidence="2">histidine kinase</fullName>
        <ecNumber evidence="2">2.7.13.3</ecNumber>
    </recommendedName>
</protein>
<gene>
    <name evidence="8" type="primary">glnK</name>
    <name evidence="8" type="ORF">EUAN_01680</name>
</gene>
<comment type="catalytic activity">
    <reaction evidence="1">
        <text>ATP + protein L-histidine = ADP + protein N-phospho-L-histidine.</text>
        <dbReference type="EC" id="2.7.13.3"/>
    </reaction>
</comment>
<feature type="domain" description="Histidine kinase" evidence="7">
    <location>
        <begin position="53"/>
        <end position="222"/>
    </location>
</feature>
<evidence type="ECO:0000259" key="7">
    <source>
        <dbReference type="PROSITE" id="PS50109"/>
    </source>
</evidence>
<evidence type="ECO:0000256" key="6">
    <source>
        <dbReference type="ARBA" id="ARBA00023012"/>
    </source>
</evidence>
<dbReference type="PANTHER" id="PTHR43304">
    <property type="entry name" value="PHYTOCHROME-LIKE PROTEIN CPH1"/>
    <property type="match status" value="1"/>
</dbReference>
<dbReference type="InterPro" id="IPR036890">
    <property type="entry name" value="HATPase_C_sf"/>
</dbReference>
<evidence type="ECO:0000256" key="3">
    <source>
        <dbReference type="ARBA" id="ARBA00022553"/>
    </source>
</evidence>
<proteinExistence type="predicted"/>
<dbReference type="EMBL" id="MKIE01000001">
    <property type="protein sequence ID" value="OHW63304.1"/>
    <property type="molecule type" value="Genomic_DNA"/>
</dbReference>
<dbReference type="InterPro" id="IPR004358">
    <property type="entry name" value="Sig_transdc_His_kin-like_C"/>
</dbReference>
<accession>A0A1S1V9W0</accession>
<evidence type="ECO:0000313" key="8">
    <source>
        <dbReference type="EMBL" id="OHW63304.1"/>
    </source>
</evidence>
<evidence type="ECO:0000256" key="4">
    <source>
        <dbReference type="ARBA" id="ARBA00022679"/>
    </source>
</evidence>
<dbReference type="InterPro" id="IPR052162">
    <property type="entry name" value="Sensor_kinase/Photoreceptor"/>
</dbReference>
<dbReference type="Proteomes" id="UP000180254">
    <property type="component" value="Unassembled WGS sequence"/>
</dbReference>
<keyword evidence="4 8" id="KW-0808">Transferase</keyword>
<keyword evidence="3" id="KW-0597">Phosphoprotein</keyword>
<dbReference type="PANTHER" id="PTHR43304:SF1">
    <property type="entry name" value="PAC DOMAIN-CONTAINING PROTEIN"/>
    <property type="match status" value="1"/>
</dbReference>
<dbReference type="SUPFAM" id="SSF55874">
    <property type="entry name" value="ATPase domain of HSP90 chaperone/DNA topoisomerase II/histidine kinase"/>
    <property type="match status" value="1"/>
</dbReference>
<dbReference type="AlphaFoldDB" id="A0A1S1V9W0"/>
<dbReference type="PRINTS" id="PR00344">
    <property type="entry name" value="BCTRLSENSOR"/>
</dbReference>
<evidence type="ECO:0000313" key="9">
    <source>
        <dbReference type="Proteomes" id="UP000180254"/>
    </source>
</evidence>
<dbReference type="Gene3D" id="3.30.565.10">
    <property type="entry name" value="Histidine kinase-like ATPase, C-terminal domain"/>
    <property type="match status" value="1"/>
</dbReference>
<dbReference type="PROSITE" id="PS50109">
    <property type="entry name" value="HIS_KIN"/>
    <property type="match status" value="1"/>
</dbReference>
<dbReference type="GO" id="GO:0000160">
    <property type="term" value="P:phosphorelay signal transduction system"/>
    <property type="evidence" value="ECO:0007669"/>
    <property type="project" value="UniProtKB-KW"/>
</dbReference>
<dbReference type="EC" id="2.7.13.3" evidence="2"/>
<keyword evidence="5 8" id="KW-0418">Kinase</keyword>